<protein>
    <recommendedName>
        <fullName evidence="3">Fimbrial protein</fullName>
    </recommendedName>
</protein>
<accession>A0A5U5GLC8</accession>
<dbReference type="AlphaFoldDB" id="A0A5U5GLC8"/>
<comment type="caution">
    <text evidence="2">The sequence shown here is derived from an EMBL/GenBank/DDBJ whole genome shotgun (WGS) entry which is preliminary data.</text>
</comment>
<gene>
    <name evidence="2" type="ORF">BCZ02_22575</name>
</gene>
<sequence length="171" mass="17388">MKKLLIAAGIAAATMASFNASAAAHAYDVNSLSHASVNSVVTGSSIVTVSGTNGESYDTTDILASGKNLGSFGIKLPYGALGFGISSIHSHGFPEGFKVKFGTDCMVKVQSGNMVVDGAVADTPAENGLLPQQCLFDNTVTSVDVTTETNTGAKVAPGTKTITADFTAYTN</sequence>
<name>A0A5U5GLC8_SALER</name>
<dbReference type="EMBL" id="AAGOXM010000021">
    <property type="protein sequence ID" value="EBQ4126489.1"/>
    <property type="molecule type" value="Genomic_DNA"/>
</dbReference>
<evidence type="ECO:0000313" key="2">
    <source>
        <dbReference type="EMBL" id="EBQ4126489.1"/>
    </source>
</evidence>
<reference evidence="2" key="1">
    <citation type="submission" date="2018-07" db="EMBL/GenBank/DDBJ databases">
        <authorList>
            <consortium name="GenomeTrakr network: Whole genome sequencing for foodborne pathogen traceback"/>
        </authorList>
    </citation>
    <scope>NUCLEOTIDE SEQUENCE</scope>
    <source>
        <strain evidence="2">FDA00010466</strain>
    </source>
</reference>
<organism evidence="2">
    <name type="scientific">Salmonella enterica</name>
    <name type="common">Salmonella choleraesuis</name>
    <dbReference type="NCBI Taxonomy" id="28901"/>
    <lineage>
        <taxon>Bacteria</taxon>
        <taxon>Pseudomonadati</taxon>
        <taxon>Pseudomonadota</taxon>
        <taxon>Gammaproteobacteria</taxon>
        <taxon>Enterobacterales</taxon>
        <taxon>Enterobacteriaceae</taxon>
        <taxon>Salmonella</taxon>
    </lineage>
</organism>
<evidence type="ECO:0008006" key="3">
    <source>
        <dbReference type="Google" id="ProtNLM"/>
    </source>
</evidence>
<keyword evidence="1" id="KW-0732">Signal</keyword>
<feature type="signal peptide" evidence="1">
    <location>
        <begin position="1"/>
        <end position="22"/>
    </location>
</feature>
<proteinExistence type="predicted"/>
<feature type="chain" id="PRO_5026016377" description="Fimbrial protein" evidence="1">
    <location>
        <begin position="23"/>
        <end position="171"/>
    </location>
</feature>
<evidence type="ECO:0000256" key="1">
    <source>
        <dbReference type="SAM" id="SignalP"/>
    </source>
</evidence>